<dbReference type="Gene3D" id="2.40.420.20">
    <property type="match status" value="1"/>
</dbReference>
<comment type="subcellular location">
    <subcellularLocation>
        <location evidence="1">Cell envelope</location>
    </subcellularLocation>
</comment>
<proteinExistence type="inferred from homology"/>
<keyword evidence="8" id="KW-1185">Reference proteome</keyword>
<evidence type="ECO:0000256" key="1">
    <source>
        <dbReference type="ARBA" id="ARBA00004196"/>
    </source>
</evidence>
<evidence type="ECO:0000259" key="4">
    <source>
        <dbReference type="Pfam" id="PF25917"/>
    </source>
</evidence>
<protein>
    <submittedName>
        <fullName evidence="7">Efflux RND transporter periplasmic adaptor subunit</fullName>
    </submittedName>
</protein>
<feature type="domain" description="Multidrug resistance protein MdtA-like barrel-sandwich hybrid" evidence="4">
    <location>
        <begin position="75"/>
        <end position="213"/>
    </location>
</feature>
<dbReference type="Gene3D" id="2.40.30.170">
    <property type="match status" value="1"/>
</dbReference>
<dbReference type="Gene3D" id="2.40.50.100">
    <property type="match status" value="1"/>
</dbReference>
<dbReference type="InterPro" id="IPR006143">
    <property type="entry name" value="RND_pump_MFP"/>
</dbReference>
<dbReference type="InterPro" id="IPR058625">
    <property type="entry name" value="MdtA-like_BSH"/>
</dbReference>
<comment type="similarity">
    <text evidence="2">Belongs to the membrane fusion protein (MFP) (TC 8.A.1) family.</text>
</comment>
<evidence type="ECO:0000259" key="5">
    <source>
        <dbReference type="Pfam" id="PF25944"/>
    </source>
</evidence>
<evidence type="ECO:0000256" key="2">
    <source>
        <dbReference type="ARBA" id="ARBA00009477"/>
    </source>
</evidence>
<evidence type="ECO:0000259" key="6">
    <source>
        <dbReference type="Pfam" id="PF25967"/>
    </source>
</evidence>
<dbReference type="InterPro" id="IPR058624">
    <property type="entry name" value="MdtA-like_HH"/>
</dbReference>
<evidence type="ECO:0000313" key="8">
    <source>
        <dbReference type="Proteomes" id="UP000306441"/>
    </source>
</evidence>
<comment type="caution">
    <text evidence="7">The sequence shown here is derived from an EMBL/GenBank/DDBJ whole genome shotgun (WGS) entry which is preliminary data.</text>
</comment>
<sequence length="386" mass="40309">MRNLKLGINGTLIVLALAGAYGLGRDNFDIFGSTRAGAATAPAQAPQAMPVPVVGIVKKTIPIYLEYSARTEAIRNVTLKARASGYLKEQLAADGADVKAGAPLYRIDASDYQAALDQAKAQVQRDAAALDYLRGKLDRGNALATSGYLAKDGFDQRASDVHQAEAALAMSRAAQHTAELNLGNTEICAPFAGRLGRSQATEGTLVSSAAGTPLNDLVQLSPIYVTFNPSERELAEIRKALAGGTVEADVFLPGDAKPRLTGALTFIDNAVESGTGTVVARATIDNAALALLPGQYVHVRLHISEQPDALMVPQTALGSSQLGKYVYVLGKGNVVEQRLVSLGPVDGDLVALSSGVSESDRVIAGNLQKIFPGAPVQPIAEVKPQS</sequence>
<dbReference type="RefSeq" id="WP_136357270.1">
    <property type="nucleotide sequence ID" value="NZ_SSNY01000006.1"/>
</dbReference>
<dbReference type="Pfam" id="PF25944">
    <property type="entry name" value="Beta-barrel_RND"/>
    <property type="match status" value="1"/>
</dbReference>
<evidence type="ECO:0000313" key="7">
    <source>
        <dbReference type="EMBL" id="THF56938.1"/>
    </source>
</evidence>
<dbReference type="Pfam" id="PF25967">
    <property type="entry name" value="RND-MFP_C"/>
    <property type="match status" value="1"/>
</dbReference>
<dbReference type="Pfam" id="PF25876">
    <property type="entry name" value="HH_MFP_RND"/>
    <property type="match status" value="1"/>
</dbReference>
<dbReference type="InterPro" id="IPR058626">
    <property type="entry name" value="MdtA-like_b-barrel"/>
</dbReference>
<dbReference type="SUPFAM" id="SSF111369">
    <property type="entry name" value="HlyD-like secretion proteins"/>
    <property type="match status" value="1"/>
</dbReference>
<dbReference type="Proteomes" id="UP000306441">
    <property type="component" value="Unassembled WGS sequence"/>
</dbReference>
<dbReference type="NCBIfam" id="TIGR01730">
    <property type="entry name" value="RND_mfp"/>
    <property type="match status" value="1"/>
</dbReference>
<dbReference type="InterPro" id="IPR058627">
    <property type="entry name" value="MdtA-like_C"/>
</dbReference>
<dbReference type="PANTHER" id="PTHR30158">
    <property type="entry name" value="ACRA/E-RELATED COMPONENT OF DRUG EFFLUX TRANSPORTER"/>
    <property type="match status" value="1"/>
</dbReference>
<dbReference type="Gene3D" id="1.10.287.470">
    <property type="entry name" value="Helix hairpin bin"/>
    <property type="match status" value="1"/>
</dbReference>
<feature type="domain" description="Multidrug resistance protein MdtA-like alpha-helical hairpin" evidence="3">
    <location>
        <begin position="116"/>
        <end position="183"/>
    </location>
</feature>
<reference evidence="7 8" key="1">
    <citation type="submission" date="2019-04" db="EMBL/GenBank/DDBJ databases">
        <title>Mesorhizobium composti sp. nov., isolated from compost.</title>
        <authorList>
            <person name="Lin S.-Y."/>
            <person name="Hameed A."/>
            <person name="Hsieh Y.-T."/>
            <person name="Young C.-C."/>
        </authorList>
    </citation>
    <scope>NUCLEOTIDE SEQUENCE [LARGE SCALE GENOMIC DNA]</scope>
    <source>
        <strain evidence="7 8">CC-YTH430</strain>
    </source>
</reference>
<dbReference type="EMBL" id="SSNY01000006">
    <property type="protein sequence ID" value="THF56938.1"/>
    <property type="molecule type" value="Genomic_DNA"/>
</dbReference>
<dbReference type="PANTHER" id="PTHR30158:SF24">
    <property type="entry name" value="HLYD FAMILY SECRETION PROTEIN"/>
    <property type="match status" value="1"/>
</dbReference>
<evidence type="ECO:0000259" key="3">
    <source>
        <dbReference type="Pfam" id="PF25876"/>
    </source>
</evidence>
<organism evidence="7 8">
    <name type="scientific">Ollibium composti</name>
    <dbReference type="NCBI Taxonomy" id="2675109"/>
    <lineage>
        <taxon>Bacteria</taxon>
        <taxon>Pseudomonadati</taxon>
        <taxon>Pseudomonadota</taxon>
        <taxon>Alphaproteobacteria</taxon>
        <taxon>Hyphomicrobiales</taxon>
        <taxon>Phyllobacteriaceae</taxon>
        <taxon>Ollibium</taxon>
    </lineage>
</organism>
<dbReference type="Pfam" id="PF25917">
    <property type="entry name" value="BSH_RND"/>
    <property type="match status" value="1"/>
</dbReference>
<feature type="domain" description="Multidrug resistance protein MdtA-like C-terminal permuted SH3" evidence="6">
    <location>
        <begin position="308"/>
        <end position="369"/>
    </location>
</feature>
<name>A0ABY2Q606_9HYPH</name>
<accession>A0ABY2Q606</accession>
<feature type="domain" description="Multidrug resistance protein MdtA-like beta-barrel" evidence="5">
    <location>
        <begin position="222"/>
        <end position="303"/>
    </location>
</feature>
<gene>
    <name evidence="7" type="ORF">E6C48_11450</name>
</gene>